<evidence type="ECO:0008006" key="3">
    <source>
        <dbReference type="Google" id="ProtNLM"/>
    </source>
</evidence>
<protein>
    <recommendedName>
        <fullName evidence="3">DUF5753 domain-containing protein</fullName>
    </recommendedName>
</protein>
<proteinExistence type="predicted"/>
<gene>
    <name evidence="1" type="ORF">RM550_27285</name>
</gene>
<dbReference type="Proteomes" id="UP001180551">
    <property type="component" value="Unassembled WGS sequence"/>
</dbReference>
<comment type="caution">
    <text evidence="1">The sequence shown here is derived from an EMBL/GenBank/DDBJ whole genome shotgun (WGS) entry which is preliminary data.</text>
</comment>
<accession>A0ABU2TEN1</accession>
<evidence type="ECO:0000313" key="2">
    <source>
        <dbReference type="Proteomes" id="UP001180551"/>
    </source>
</evidence>
<dbReference type="RefSeq" id="WP_311626405.1">
    <property type="nucleotide sequence ID" value="NZ_JAVRFE010000043.1"/>
</dbReference>
<sequence>MTRDLVYDHRARQAALPVLLHHSDSSTDESVLILTPSEMQLYAIQIERAIKIREDYRVGLRDLPRDAL</sequence>
<organism evidence="1 2">
    <name type="scientific">Streptomyces mooreae</name>
    <dbReference type="NCBI Taxonomy" id="3075523"/>
    <lineage>
        <taxon>Bacteria</taxon>
        <taxon>Bacillati</taxon>
        <taxon>Actinomycetota</taxon>
        <taxon>Actinomycetes</taxon>
        <taxon>Kitasatosporales</taxon>
        <taxon>Streptomycetaceae</taxon>
        <taxon>Streptomyces</taxon>
    </lineage>
</organism>
<reference evidence="1" key="1">
    <citation type="submission" date="2024-05" db="EMBL/GenBank/DDBJ databases">
        <title>30 novel species of actinomycetes from the DSMZ collection.</title>
        <authorList>
            <person name="Nouioui I."/>
        </authorList>
    </citation>
    <scope>NUCLEOTIDE SEQUENCE</scope>
    <source>
        <strain evidence="1">DSM 41527</strain>
    </source>
</reference>
<dbReference type="EMBL" id="JAVRFE010000043">
    <property type="protein sequence ID" value="MDT0459375.1"/>
    <property type="molecule type" value="Genomic_DNA"/>
</dbReference>
<name>A0ABU2TEN1_9ACTN</name>
<keyword evidence="2" id="KW-1185">Reference proteome</keyword>
<evidence type="ECO:0000313" key="1">
    <source>
        <dbReference type="EMBL" id="MDT0459375.1"/>
    </source>
</evidence>